<dbReference type="RefSeq" id="WP_233053013.1">
    <property type="nucleotide sequence ID" value="NZ_JAIMJA010000011.1"/>
</dbReference>
<feature type="domain" description="MotA/TolQ/ExbB proton channel" evidence="8">
    <location>
        <begin position="102"/>
        <end position="220"/>
    </location>
</feature>
<dbReference type="InterPro" id="IPR002898">
    <property type="entry name" value="MotA_ExbB_proton_chnl"/>
</dbReference>
<sequence>MDILGLFGLFLAFASLIVAESFTGGNLSFLLNLAAFVIVVGGTLGAVLFQSTADQFRHAVMMLPQLVNPPVYPIKRQILDLKQWSSTARAQGFLALESTIEEKKMDDFTKKGLTMIIDGIDAVTLRSVLEQEVDLKQEYYERSAKVYEAMGGYSPTVGIIGAVMGLIQAMSHIDDPSVLGRGIAAAFVATIYGVGFANFIFLPICHKLRALNYKQALYHEMTIEGLVSIVNGENALVIERRLESFSIESH</sequence>
<evidence type="ECO:0000256" key="7">
    <source>
        <dbReference type="SAM" id="Phobius"/>
    </source>
</evidence>
<accession>A0ABS8WDV9</accession>
<evidence type="ECO:0000313" key="9">
    <source>
        <dbReference type="EMBL" id="MCE2595535.1"/>
    </source>
</evidence>
<evidence type="ECO:0000313" key="10">
    <source>
        <dbReference type="Proteomes" id="UP001201273"/>
    </source>
</evidence>
<dbReference type="InterPro" id="IPR047055">
    <property type="entry name" value="MotA-like"/>
</dbReference>
<feature type="transmembrane region" description="Helical" evidence="7">
    <location>
        <begin position="29"/>
        <end position="49"/>
    </location>
</feature>
<dbReference type="Pfam" id="PF01618">
    <property type="entry name" value="MotA_ExbB"/>
    <property type="match status" value="1"/>
</dbReference>
<evidence type="ECO:0000256" key="5">
    <source>
        <dbReference type="ARBA" id="ARBA00023136"/>
    </source>
</evidence>
<keyword evidence="4 7" id="KW-1133">Transmembrane helix</keyword>
<feature type="transmembrane region" description="Helical" evidence="7">
    <location>
        <begin position="183"/>
        <end position="205"/>
    </location>
</feature>
<keyword evidence="9" id="KW-0966">Cell projection</keyword>
<comment type="subcellular location">
    <subcellularLocation>
        <location evidence="1">Cell membrane</location>
        <topology evidence="1">Multi-pass membrane protein</topology>
    </subcellularLocation>
    <subcellularLocation>
        <location evidence="6">Membrane</location>
        <topology evidence="6">Multi-pass membrane protein</topology>
    </subcellularLocation>
</comment>
<keyword evidence="5 7" id="KW-0472">Membrane</keyword>
<keyword evidence="9" id="KW-0969">Cilium</keyword>
<evidence type="ECO:0000256" key="1">
    <source>
        <dbReference type="ARBA" id="ARBA00004651"/>
    </source>
</evidence>
<comment type="similarity">
    <text evidence="6">Belongs to the exbB/tolQ family.</text>
</comment>
<comment type="caution">
    <text evidence="9">The sequence shown here is derived from an EMBL/GenBank/DDBJ whole genome shotgun (WGS) entry which is preliminary data.</text>
</comment>
<proteinExistence type="inferred from homology"/>
<keyword evidence="3 7" id="KW-0812">Transmembrane</keyword>
<keyword evidence="6" id="KW-0653">Protein transport</keyword>
<dbReference type="EMBL" id="JAIMJA010000011">
    <property type="protein sequence ID" value="MCE2595535.1"/>
    <property type="molecule type" value="Genomic_DNA"/>
</dbReference>
<evidence type="ECO:0000256" key="4">
    <source>
        <dbReference type="ARBA" id="ARBA00022989"/>
    </source>
</evidence>
<dbReference type="Proteomes" id="UP001201273">
    <property type="component" value="Unassembled WGS sequence"/>
</dbReference>
<protein>
    <submittedName>
        <fullName evidence="9">Flagellar motor protein</fullName>
    </submittedName>
</protein>
<dbReference type="NCBIfam" id="NF006583">
    <property type="entry name" value="PRK09109.1"/>
    <property type="match status" value="1"/>
</dbReference>
<keyword evidence="9" id="KW-0282">Flagellum</keyword>
<keyword evidence="2" id="KW-1003">Cell membrane</keyword>
<dbReference type="PANTHER" id="PTHR30433:SF3">
    <property type="entry name" value="MOTILITY PROTEIN A"/>
    <property type="match status" value="1"/>
</dbReference>
<name>A0ABS8WDV9_9GAMM</name>
<feature type="transmembrane region" description="Helical" evidence="7">
    <location>
        <begin position="152"/>
        <end position="171"/>
    </location>
</feature>
<evidence type="ECO:0000256" key="3">
    <source>
        <dbReference type="ARBA" id="ARBA00022692"/>
    </source>
</evidence>
<evidence type="ECO:0000256" key="6">
    <source>
        <dbReference type="RuleBase" id="RU004057"/>
    </source>
</evidence>
<keyword evidence="6" id="KW-0813">Transport</keyword>
<evidence type="ECO:0000256" key="2">
    <source>
        <dbReference type="ARBA" id="ARBA00022475"/>
    </source>
</evidence>
<reference evidence="9 10" key="1">
    <citation type="journal article" date="2022" name="Environ. Microbiol. Rep.">
        <title>Eco-phylogenetic analyses reveal divergent evolution of vitamin B12 metabolism in the marine bacterial family 'Psychromonadaceae'.</title>
        <authorList>
            <person name="Jin X."/>
            <person name="Yang Y."/>
            <person name="Cao H."/>
            <person name="Gao B."/>
            <person name="Zhao Z."/>
        </authorList>
    </citation>
    <scope>NUCLEOTIDE SEQUENCE [LARGE SCALE GENOMIC DNA]</scope>
    <source>
        <strain evidence="9 10">MKS20</strain>
    </source>
</reference>
<evidence type="ECO:0000259" key="8">
    <source>
        <dbReference type="Pfam" id="PF01618"/>
    </source>
</evidence>
<dbReference type="PANTHER" id="PTHR30433">
    <property type="entry name" value="CHEMOTAXIS PROTEIN MOTA"/>
    <property type="match status" value="1"/>
</dbReference>
<keyword evidence="10" id="KW-1185">Reference proteome</keyword>
<gene>
    <name evidence="9" type="ORF">K6Y31_11965</name>
</gene>
<organism evidence="9 10">
    <name type="scientific">Motilimonas cestriensis</name>
    <dbReference type="NCBI Taxonomy" id="2742685"/>
    <lineage>
        <taxon>Bacteria</taxon>
        <taxon>Pseudomonadati</taxon>
        <taxon>Pseudomonadota</taxon>
        <taxon>Gammaproteobacteria</taxon>
        <taxon>Alteromonadales</taxon>
        <taxon>Alteromonadales genera incertae sedis</taxon>
        <taxon>Motilimonas</taxon>
    </lineage>
</organism>